<dbReference type="Ensembl" id="ENSCPGT00000001070.1">
    <property type="protein sequence ID" value="ENSCPGP00000000959.1"/>
    <property type="gene ID" value="ENSCPGG00000000728.1"/>
</dbReference>
<dbReference type="GO" id="GO:0017116">
    <property type="term" value="F:single-stranded DNA helicase activity"/>
    <property type="evidence" value="ECO:0007669"/>
    <property type="project" value="TreeGrafter"/>
</dbReference>
<dbReference type="GO" id="GO:0000724">
    <property type="term" value="P:double-strand break repair via homologous recombination"/>
    <property type="evidence" value="ECO:0007669"/>
    <property type="project" value="UniProtKB-ARBA"/>
</dbReference>
<evidence type="ECO:0000256" key="5">
    <source>
        <dbReference type="ARBA" id="ARBA00022741"/>
    </source>
</evidence>
<dbReference type="PRINTS" id="PR01657">
    <property type="entry name" value="MCMFAMILY"/>
</dbReference>
<evidence type="ECO:0000256" key="3">
    <source>
        <dbReference type="ARBA" id="ARBA00012551"/>
    </source>
</evidence>
<dbReference type="PROSITE" id="PS50051">
    <property type="entry name" value="MCM_2"/>
    <property type="match status" value="1"/>
</dbReference>
<dbReference type="InterPro" id="IPR027417">
    <property type="entry name" value="P-loop_NTPase"/>
</dbReference>
<dbReference type="Gene3D" id="2.40.50.140">
    <property type="entry name" value="Nucleic acid-binding proteins"/>
    <property type="match status" value="1"/>
</dbReference>
<dbReference type="InterPro" id="IPR012340">
    <property type="entry name" value="NA-bd_OB-fold"/>
</dbReference>
<evidence type="ECO:0000313" key="19">
    <source>
        <dbReference type="Ensembl" id="ENSCPGP00000000959.1"/>
    </source>
</evidence>
<keyword evidence="11" id="KW-0234">DNA repair</keyword>
<keyword evidence="4" id="KW-0235">DNA replication</keyword>
<keyword evidence="10 17" id="KW-0238">DNA-binding</keyword>
<evidence type="ECO:0000256" key="10">
    <source>
        <dbReference type="ARBA" id="ARBA00023125"/>
    </source>
</evidence>
<evidence type="ECO:0000256" key="9">
    <source>
        <dbReference type="ARBA" id="ARBA00022840"/>
    </source>
</evidence>
<evidence type="ECO:0000256" key="15">
    <source>
        <dbReference type="ARBA" id="ARBA00042306"/>
    </source>
</evidence>
<dbReference type="GO" id="GO:0006260">
    <property type="term" value="P:DNA replication"/>
    <property type="evidence" value="ECO:0007669"/>
    <property type="project" value="UniProtKB-KW"/>
</dbReference>
<evidence type="ECO:0000256" key="12">
    <source>
        <dbReference type="ARBA" id="ARBA00023242"/>
    </source>
</evidence>
<name>A0A8C3J4G2_9CHAR</name>
<keyword evidence="13" id="KW-0131">Cell cycle</keyword>
<dbReference type="SMART" id="SM00350">
    <property type="entry name" value="MCM"/>
    <property type="match status" value="1"/>
</dbReference>
<dbReference type="Gene3D" id="2.20.28.10">
    <property type="match status" value="1"/>
</dbReference>
<evidence type="ECO:0000256" key="2">
    <source>
        <dbReference type="ARBA" id="ARBA00008010"/>
    </source>
</evidence>
<accession>A0A8C3J4G2</accession>
<dbReference type="InterPro" id="IPR033762">
    <property type="entry name" value="MCM_OB"/>
</dbReference>
<dbReference type="GO" id="GO:0097362">
    <property type="term" value="C:MCM8-MCM9 complex"/>
    <property type="evidence" value="ECO:0007669"/>
    <property type="project" value="UniProtKB-ARBA"/>
</dbReference>
<dbReference type="SUPFAM" id="SSF52540">
    <property type="entry name" value="P-loop containing nucleoside triphosphate hydrolases"/>
    <property type="match status" value="1"/>
</dbReference>
<dbReference type="PANTHER" id="PTHR11630:SF47">
    <property type="entry name" value="DNA HELICASE MCM8"/>
    <property type="match status" value="1"/>
</dbReference>
<evidence type="ECO:0000256" key="6">
    <source>
        <dbReference type="ARBA" id="ARBA00022763"/>
    </source>
</evidence>
<keyword evidence="5 17" id="KW-0547">Nucleotide-binding</keyword>
<evidence type="ECO:0000259" key="18">
    <source>
        <dbReference type="PROSITE" id="PS50051"/>
    </source>
</evidence>
<sequence>MSRDLRGGRGCARGRGPRGWRGGWRGAWRGAEQKIQYRKMPEPGEPAPASRIQATLDQFIPYKGWKLYFSEAYADKSPFVQKTQAFEKFFMQRIELYDKDEIERKGSILVDYKELIQDKELTKSIPNISTELRDMPQKILHCMGLAIHQVLTKDLERHAAELQVQEGLPLHGEPIINVPLIHARVYNYEPLTQLKNVRANCYGKYIALRGTVVRVSNIKPLCTKLAFVCGTCGDVQSVPLPDGKYTLPTKCLVPECRGRSFTADRSSPLTTTVDWQSVKVQELMSDDQREAGRIPRTIECELVQDLVDSCVPGDMVTITGIVKVWSTEEGTSKNKNDKCMFLLYIEANSVSNSKGEKLKNFDDETFQRSFMEFSLKDLYAVQEIQAEENLFRLIVNSLCPAIYGHEIVKAGLALALFGGCQKFVDDKNRIPVRGDPHVLVVGDPGLGKSQMLQAVCNVAPRGVYVCGNTSTSSGLTVTLSRDGASGDFALEAGALVLGDQGICGIDEFDKMGNQHQALLEAMEQQSISLAKAGIVCSLPARTSIVAAANPVGGHYNKAKTVSENLKMGSALLSRFDLVFILLDTPNEDHDHLLSEHVMAIRAGRQAACSSAVVARTNTQDRSVLEVVSDRPLLERLKILPGENFDAIPHQLLRKYVGYARQYVHPNLSPEAAQVLQEFYLELRKQNQGADSTPITTRQLESLIRLTEARTRLELREKSTKEDAEDVIEIMKYSMLGTYSDEFGKLDFERSQHGSGMSNRSQAKRFISALNSIAERTYNNLFDSQQLRQIAKELQIRVSDFESFIGSLNDQGYLLKKGSRVYQLQTM</sequence>
<dbReference type="Pfam" id="PF00493">
    <property type="entry name" value="MCM"/>
    <property type="match status" value="1"/>
</dbReference>
<dbReference type="InterPro" id="IPR056875">
    <property type="entry name" value="MCM8/REC_WHD"/>
</dbReference>
<evidence type="ECO:0000256" key="16">
    <source>
        <dbReference type="ARBA" id="ARBA00047995"/>
    </source>
</evidence>
<dbReference type="AlphaFoldDB" id="A0A8C3J4G2"/>
<keyword evidence="6" id="KW-0227">DNA damage</keyword>
<dbReference type="InterPro" id="IPR041562">
    <property type="entry name" value="MCM_lid"/>
</dbReference>
<evidence type="ECO:0000256" key="7">
    <source>
        <dbReference type="ARBA" id="ARBA00022801"/>
    </source>
</evidence>
<dbReference type="EC" id="3.6.4.12" evidence="3"/>
<keyword evidence="9 17" id="KW-0067">ATP-binding</keyword>
<dbReference type="CDD" id="cd22247">
    <property type="entry name" value="MCM8_WHD"/>
    <property type="match status" value="1"/>
</dbReference>
<evidence type="ECO:0000256" key="17">
    <source>
        <dbReference type="RuleBase" id="RU004070"/>
    </source>
</evidence>
<proteinExistence type="inferred from homology"/>
<feature type="domain" description="MCM C-terminal AAA(+) ATPase" evidence="18">
    <location>
        <begin position="390"/>
        <end position="597"/>
    </location>
</feature>
<evidence type="ECO:0000313" key="20">
    <source>
        <dbReference type="Proteomes" id="UP000694419"/>
    </source>
</evidence>
<dbReference type="GO" id="GO:0016787">
    <property type="term" value="F:hydrolase activity"/>
    <property type="evidence" value="ECO:0007669"/>
    <property type="project" value="UniProtKB-KW"/>
</dbReference>
<evidence type="ECO:0000256" key="14">
    <source>
        <dbReference type="ARBA" id="ARBA00041084"/>
    </source>
</evidence>
<dbReference type="Pfam" id="PF26065">
    <property type="entry name" value="MCM8_N"/>
    <property type="match status" value="1"/>
</dbReference>
<keyword evidence="7" id="KW-0378">Hydrolase</keyword>
<dbReference type="Proteomes" id="UP000694419">
    <property type="component" value="Unplaced"/>
</dbReference>
<comment type="subcellular location">
    <subcellularLocation>
        <location evidence="1">Nucleus</location>
    </subcellularLocation>
</comment>
<reference evidence="19" key="2">
    <citation type="submission" date="2025-09" db="UniProtKB">
        <authorList>
            <consortium name="Ensembl"/>
        </authorList>
    </citation>
    <scope>IDENTIFICATION</scope>
</reference>
<evidence type="ECO:0000256" key="13">
    <source>
        <dbReference type="ARBA" id="ARBA00023306"/>
    </source>
</evidence>
<dbReference type="GO" id="GO:0005634">
    <property type="term" value="C:nucleus"/>
    <property type="evidence" value="ECO:0007669"/>
    <property type="project" value="UniProtKB-SubCell"/>
</dbReference>
<evidence type="ECO:0000256" key="4">
    <source>
        <dbReference type="ARBA" id="ARBA00022705"/>
    </source>
</evidence>
<evidence type="ECO:0000256" key="11">
    <source>
        <dbReference type="ARBA" id="ARBA00023204"/>
    </source>
</evidence>
<keyword evidence="12" id="KW-0539">Nucleus</keyword>
<dbReference type="Pfam" id="PF17207">
    <property type="entry name" value="MCM_OB"/>
    <property type="match status" value="1"/>
</dbReference>
<dbReference type="PANTHER" id="PTHR11630">
    <property type="entry name" value="DNA REPLICATION LICENSING FACTOR MCM FAMILY MEMBER"/>
    <property type="match status" value="1"/>
</dbReference>
<dbReference type="InterPro" id="IPR001208">
    <property type="entry name" value="MCM_dom"/>
</dbReference>
<keyword evidence="8" id="KW-0347">Helicase</keyword>
<dbReference type="SUPFAM" id="SSF50249">
    <property type="entry name" value="Nucleic acid-binding proteins"/>
    <property type="match status" value="1"/>
</dbReference>
<comment type="similarity">
    <text evidence="2 17">Belongs to the MCM family.</text>
</comment>
<comment type="catalytic activity">
    <reaction evidence="16">
        <text>ATP + H2O = ADP + phosphate + H(+)</text>
        <dbReference type="Rhea" id="RHEA:13065"/>
        <dbReference type="ChEBI" id="CHEBI:15377"/>
        <dbReference type="ChEBI" id="CHEBI:15378"/>
        <dbReference type="ChEBI" id="CHEBI:30616"/>
        <dbReference type="ChEBI" id="CHEBI:43474"/>
        <dbReference type="ChEBI" id="CHEBI:456216"/>
        <dbReference type="EC" id="3.6.4.12"/>
    </reaction>
</comment>
<dbReference type="InterPro" id="IPR031327">
    <property type="entry name" value="MCM"/>
</dbReference>
<dbReference type="Pfam" id="PF25051">
    <property type="entry name" value="WHD_MCM8"/>
    <property type="match status" value="1"/>
</dbReference>
<dbReference type="InterPro" id="IPR003593">
    <property type="entry name" value="AAA+_ATPase"/>
</dbReference>
<dbReference type="Gene3D" id="3.40.50.300">
    <property type="entry name" value="P-loop containing nucleotide triphosphate hydrolases"/>
    <property type="match status" value="1"/>
</dbReference>
<evidence type="ECO:0000256" key="1">
    <source>
        <dbReference type="ARBA" id="ARBA00004123"/>
    </source>
</evidence>
<dbReference type="CDD" id="cd17759">
    <property type="entry name" value="MCM8"/>
    <property type="match status" value="1"/>
</dbReference>
<dbReference type="SMART" id="SM00382">
    <property type="entry name" value="AAA"/>
    <property type="match status" value="1"/>
</dbReference>
<dbReference type="Pfam" id="PF17855">
    <property type="entry name" value="MCM_lid"/>
    <property type="match status" value="1"/>
</dbReference>
<organism evidence="19 20">
    <name type="scientific">Calidris pygmaea</name>
    <name type="common">Spoon-billed sandpiper</name>
    <dbReference type="NCBI Taxonomy" id="425635"/>
    <lineage>
        <taxon>Eukaryota</taxon>
        <taxon>Metazoa</taxon>
        <taxon>Chordata</taxon>
        <taxon>Craniata</taxon>
        <taxon>Vertebrata</taxon>
        <taxon>Euteleostomi</taxon>
        <taxon>Archelosauria</taxon>
        <taxon>Archosauria</taxon>
        <taxon>Dinosauria</taxon>
        <taxon>Saurischia</taxon>
        <taxon>Theropoda</taxon>
        <taxon>Coelurosauria</taxon>
        <taxon>Aves</taxon>
        <taxon>Neognathae</taxon>
        <taxon>Neoaves</taxon>
        <taxon>Charadriiformes</taxon>
        <taxon>Scolopacidae</taxon>
        <taxon>Calidris</taxon>
    </lineage>
</organism>
<evidence type="ECO:0000256" key="8">
    <source>
        <dbReference type="ARBA" id="ARBA00022806"/>
    </source>
</evidence>
<dbReference type="FunFam" id="2.40.50.140:FF:000487">
    <property type="entry name" value="Minichromosome maintenance 8 homologous recombination repair factor"/>
    <property type="match status" value="1"/>
</dbReference>
<reference evidence="19" key="1">
    <citation type="submission" date="2025-08" db="UniProtKB">
        <authorList>
            <consortium name="Ensembl"/>
        </authorList>
    </citation>
    <scope>IDENTIFICATION</scope>
</reference>
<dbReference type="InterPro" id="IPR058767">
    <property type="entry name" value="MCM8_N"/>
</dbReference>
<dbReference type="GO" id="GO:0003697">
    <property type="term" value="F:single-stranded DNA binding"/>
    <property type="evidence" value="ECO:0007669"/>
    <property type="project" value="TreeGrafter"/>
</dbReference>
<dbReference type="GO" id="GO:0005524">
    <property type="term" value="F:ATP binding"/>
    <property type="evidence" value="ECO:0007669"/>
    <property type="project" value="UniProtKB-KW"/>
</dbReference>
<keyword evidence="20" id="KW-1185">Reference proteome</keyword>
<dbReference type="FunFam" id="2.20.28.10:FF:000007">
    <property type="entry name" value="DNA helicase MCM8 isoform X1"/>
    <property type="match status" value="1"/>
</dbReference>
<protein>
    <recommendedName>
        <fullName evidence="14">DNA helicase MCM8</fullName>
        <ecNumber evidence="3">3.6.4.12</ecNumber>
    </recommendedName>
    <alternativeName>
        <fullName evidence="15">Minichromosome maintenance 8</fullName>
    </alternativeName>
</protein>